<dbReference type="AlphaFoldDB" id="A0A9K3D602"/>
<accession>A0A9K3D602</accession>
<feature type="compositionally biased region" description="Acidic residues" evidence="1">
    <location>
        <begin position="15"/>
        <end position="30"/>
    </location>
</feature>
<protein>
    <submittedName>
        <fullName evidence="2">Uncharacterized protein</fullName>
    </submittedName>
</protein>
<organism evidence="2 3">
    <name type="scientific">Kipferlia bialata</name>
    <dbReference type="NCBI Taxonomy" id="797122"/>
    <lineage>
        <taxon>Eukaryota</taxon>
        <taxon>Metamonada</taxon>
        <taxon>Carpediemonas-like organisms</taxon>
        <taxon>Kipferlia</taxon>
    </lineage>
</organism>
<gene>
    <name evidence="2" type="ORF">KIPB_011957</name>
</gene>
<dbReference type="EMBL" id="BDIP01005087">
    <property type="protein sequence ID" value="GIQ89476.1"/>
    <property type="molecule type" value="Genomic_DNA"/>
</dbReference>
<proteinExistence type="predicted"/>
<name>A0A9K3D602_9EUKA</name>
<evidence type="ECO:0000313" key="2">
    <source>
        <dbReference type="EMBL" id="GIQ89476.1"/>
    </source>
</evidence>
<feature type="compositionally biased region" description="Low complexity" evidence="1">
    <location>
        <begin position="78"/>
        <end position="94"/>
    </location>
</feature>
<evidence type="ECO:0000313" key="3">
    <source>
        <dbReference type="Proteomes" id="UP000265618"/>
    </source>
</evidence>
<feature type="compositionally biased region" description="Polar residues" evidence="1">
    <location>
        <begin position="32"/>
        <end position="42"/>
    </location>
</feature>
<feature type="non-terminal residue" evidence="2">
    <location>
        <position position="1"/>
    </location>
</feature>
<feature type="region of interest" description="Disordered" evidence="1">
    <location>
        <begin position="1"/>
        <end position="94"/>
    </location>
</feature>
<keyword evidence="3" id="KW-1185">Reference proteome</keyword>
<evidence type="ECO:0000256" key="1">
    <source>
        <dbReference type="SAM" id="MobiDB-lite"/>
    </source>
</evidence>
<feature type="compositionally biased region" description="Basic residues" evidence="1">
    <location>
        <begin position="64"/>
        <end position="77"/>
    </location>
</feature>
<comment type="caution">
    <text evidence="2">The sequence shown here is derived from an EMBL/GenBank/DDBJ whole genome shotgun (WGS) entry which is preliminary data.</text>
</comment>
<dbReference type="Proteomes" id="UP000265618">
    <property type="component" value="Unassembled WGS sequence"/>
</dbReference>
<reference evidence="2 3" key="1">
    <citation type="journal article" date="2018" name="PLoS ONE">
        <title>The draft genome of Kipferlia bialata reveals reductive genome evolution in fornicate parasites.</title>
        <authorList>
            <person name="Tanifuji G."/>
            <person name="Takabayashi S."/>
            <person name="Kume K."/>
            <person name="Takagi M."/>
            <person name="Nakayama T."/>
            <person name="Kamikawa R."/>
            <person name="Inagaki Y."/>
            <person name="Hashimoto T."/>
        </authorList>
    </citation>
    <scope>NUCLEOTIDE SEQUENCE [LARGE SCALE GENOMIC DNA]</scope>
    <source>
        <strain evidence="2">NY0173</strain>
    </source>
</reference>
<sequence length="135" mass="14298">MPPEGASIPPLSPEEGTEEDVLDLNEDGDLDTTMSVHDTQMRLSKGAAGKRQATQRKPSTPLNKHPKKSVRGAKRTPGKGAAAKAAATKASNPKAVKAIDDWLGRTGKGETGAPSAALLEELHHMRAQAKKKDEE</sequence>